<dbReference type="AlphaFoldDB" id="A0A855XBL9"/>
<gene>
    <name evidence="2" type="ORF">C3F09_02730</name>
</gene>
<reference evidence="2 3" key="1">
    <citation type="journal article" date="2018" name="ISME J.">
        <title>A methanotrophic archaeon couples anaerobic oxidation of methane to Fe(III) reduction.</title>
        <authorList>
            <person name="Cai C."/>
            <person name="Leu A.O."/>
            <person name="Xie G.J."/>
            <person name="Guo J."/>
            <person name="Feng Y."/>
            <person name="Zhao J.X."/>
            <person name="Tyson G.W."/>
            <person name="Yuan Z."/>
            <person name="Hu S."/>
        </authorList>
    </citation>
    <scope>NUCLEOTIDE SEQUENCE [LARGE SCALE GENOMIC DNA]</scope>
    <source>
        <strain evidence="2">FeB_12</strain>
    </source>
</reference>
<evidence type="ECO:0008006" key="4">
    <source>
        <dbReference type="Google" id="ProtNLM"/>
    </source>
</evidence>
<dbReference type="SUPFAM" id="SSF56935">
    <property type="entry name" value="Porins"/>
    <property type="match status" value="1"/>
</dbReference>
<sequence>MTNVRFWSRLLCLGIAIGLTLCQPGLAVENTTDGKNLLDLSLEDILGMDFSTNEAKDGITMYGYMSSRLEKVYGELSVVDGQTVKTNAPHEWSLPYFNMFFRANPGKNIETFVNVASEDLEVRNMWGNIKLNNALQVKVGKVYRPFDLFNEKLDEVPTYLGIEPPELFDQDHLLVPRLTTFVLHGDIPTSNATYSYALCTDNGENGPTENVTPLGWDVRAKINNKAVVGFSGYFSNLGDEGVTSEVAVGDGSPSGGAMPWVSSDKYTVYGGFTEIQVKDLLIKAAYYQADHKVVRDPASVLTIANSTNLNTHQKENFFGDNSGLATASLTEADVVQNADYTVTTGYVQLGYFFYTPHGTFGPYAFLDWMHHPETIQKKTYGGDNEAGLTDDGKFVKYTLGLSYKPVDRVAIKLDHSAHFQKFNGKTESYPEFRLDFSYLFK</sequence>
<protein>
    <recommendedName>
        <fullName evidence="4">Porin</fullName>
    </recommendedName>
</protein>
<organism evidence="2 3">
    <name type="scientific">candidate division GN15 bacterium</name>
    <dbReference type="NCBI Taxonomy" id="2072418"/>
    <lineage>
        <taxon>Bacteria</taxon>
        <taxon>candidate division GN15</taxon>
    </lineage>
</organism>
<evidence type="ECO:0000313" key="3">
    <source>
        <dbReference type="Proteomes" id="UP000250918"/>
    </source>
</evidence>
<feature type="chain" id="PRO_5032422704" description="Porin" evidence="1">
    <location>
        <begin position="28"/>
        <end position="441"/>
    </location>
</feature>
<keyword evidence="1" id="KW-0732">Signal</keyword>
<proteinExistence type="predicted"/>
<evidence type="ECO:0000313" key="2">
    <source>
        <dbReference type="EMBL" id="PWB75293.1"/>
    </source>
</evidence>
<name>A0A855XBL9_9BACT</name>
<accession>A0A855XBL9</accession>
<dbReference type="InterPro" id="IPR023614">
    <property type="entry name" value="Porin_dom_sf"/>
</dbReference>
<comment type="caution">
    <text evidence="2">The sequence shown here is derived from an EMBL/GenBank/DDBJ whole genome shotgun (WGS) entry which is preliminary data.</text>
</comment>
<dbReference type="Gene3D" id="2.40.160.10">
    <property type="entry name" value="Porin"/>
    <property type="match status" value="1"/>
</dbReference>
<dbReference type="Proteomes" id="UP000250918">
    <property type="component" value="Unassembled WGS sequence"/>
</dbReference>
<dbReference type="EMBL" id="PQAP01000011">
    <property type="protein sequence ID" value="PWB75293.1"/>
    <property type="molecule type" value="Genomic_DNA"/>
</dbReference>
<evidence type="ECO:0000256" key="1">
    <source>
        <dbReference type="SAM" id="SignalP"/>
    </source>
</evidence>
<feature type="signal peptide" evidence="1">
    <location>
        <begin position="1"/>
        <end position="27"/>
    </location>
</feature>